<feature type="region of interest" description="Disordered" evidence="3">
    <location>
        <begin position="156"/>
        <end position="194"/>
    </location>
</feature>
<evidence type="ECO:0000256" key="2">
    <source>
        <dbReference type="SAM" id="Coils"/>
    </source>
</evidence>
<dbReference type="GO" id="GO:0000137">
    <property type="term" value="C:Golgi cis cisterna"/>
    <property type="evidence" value="ECO:0007669"/>
    <property type="project" value="TreeGrafter"/>
</dbReference>
<evidence type="ECO:0000313" key="6">
    <source>
        <dbReference type="Proteomes" id="UP001152795"/>
    </source>
</evidence>
<evidence type="ECO:0000313" key="5">
    <source>
        <dbReference type="EMBL" id="CAB4024887.1"/>
    </source>
</evidence>
<dbReference type="InterPro" id="IPR043976">
    <property type="entry name" value="GOLGA_cons_dom"/>
</dbReference>
<dbReference type="Pfam" id="PF15070">
    <property type="entry name" value="GOLGA2L5"/>
    <property type="match status" value="1"/>
</dbReference>
<dbReference type="PANTHER" id="PTHR10881:SF46">
    <property type="entry name" value="GOLGIN SUBFAMILY A MEMBER 2"/>
    <property type="match status" value="1"/>
</dbReference>
<evidence type="ECO:0000256" key="1">
    <source>
        <dbReference type="ARBA" id="ARBA00023054"/>
    </source>
</evidence>
<dbReference type="Proteomes" id="UP001152795">
    <property type="component" value="Unassembled WGS sequence"/>
</dbReference>
<feature type="coiled-coil region" evidence="2">
    <location>
        <begin position="319"/>
        <end position="388"/>
    </location>
</feature>
<keyword evidence="6" id="KW-1185">Reference proteome</keyword>
<dbReference type="PANTHER" id="PTHR10881">
    <property type="entry name" value="GOLGIN SUBFAMILY A MEMBER-RELATED"/>
    <property type="match status" value="1"/>
</dbReference>
<sequence length="517" mass="59543">MMLFLQSNDNMELTSSLESERHAVRDIGQRLNDTSMELAETKQTLSKSQVDVDKLNKSLNEQIEVNAKNQHFEAQGRLTDVLHQELQSAQDTINQLSSQNSELKELLIAEQNNRGSQHEHINQLDVTPESDSVQQMPDLVLKTGDVRVENEPAVVPDISEDEDSWPSESSDEFNDEPVMTSSHPAPSKYSNREDVVSSMSASIRQLEMERDQLRHELAEIANKSQSEISLLQQHMEMQIHQQVQQRQRDLLEQVHEQLREQQQQINALQQLVQKQKLQIENQDVAVDEINLENSAIPYEELKPAFAKLQTRFLRIMDEKADLLEKVQELEHICQQLSAETETIGEYISLYQIQRTALKKYYHEREKLITNLSNERAQMQAKIGQLQSLVMQQIQGRMHREHEKNSARETLIHRNHLREISSKTPDYDNEGFERQKTDTLDEQETASESSAMSLGLEAVDLEDLEELAAKDGTTQQILQIFNQLNVSGEGVHAGWFSPAVRKHQFKPCRRCQETILDL</sequence>
<dbReference type="OrthoDB" id="5978643at2759"/>
<dbReference type="GO" id="GO:0007030">
    <property type="term" value="P:Golgi organization"/>
    <property type="evidence" value="ECO:0007669"/>
    <property type="project" value="TreeGrafter"/>
</dbReference>
<comment type="caution">
    <text evidence="5">The sequence shown here is derived from an EMBL/GenBank/DDBJ whole genome shotgun (WGS) entry which is preliminary data.</text>
</comment>
<dbReference type="GO" id="GO:0032580">
    <property type="term" value="C:Golgi cisterna membrane"/>
    <property type="evidence" value="ECO:0007669"/>
    <property type="project" value="TreeGrafter"/>
</dbReference>
<evidence type="ECO:0000259" key="4">
    <source>
        <dbReference type="Pfam" id="PF15070"/>
    </source>
</evidence>
<dbReference type="InterPro" id="IPR024858">
    <property type="entry name" value="GOLGA"/>
</dbReference>
<feature type="domain" description="Golgin subfamily A conserved" evidence="4">
    <location>
        <begin position="235"/>
        <end position="396"/>
    </location>
</feature>
<reference evidence="5" key="1">
    <citation type="submission" date="2020-04" db="EMBL/GenBank/DDBJ databases">
        <authorList>
            <person name="Alioto T."/>
            <person name="Alioto T."/>
            <person name="Gomez Garrido J."/>
        </authorList>
    </citation>
    <scope>NUCLEOTIDE SEQUENCE</scope>
    <source>
        <strain evidence="5">A484AB</strain>
    </source>
</reference>
<dbReference type="AlphaFoldDB" id="A0A6S7J3J8"/>
<name>A0A6S7J3J8_PARCT</name>
<organism evidence="5 6">
    <name type="scientific">Paramuricea clavata</name>
    <name type="common">Red gorgonian</name>
    <name type="synonym">Violescent sea-whip</name>
    <dbReference type="NCBI Taxonomy" id="317549"/>
    <lineage>
        <taxon>Eukaryota</taxon>
        <taxon>Metazoa</taxon>
        <taxon>Cnidaria</taxon>
        <taxon>Anthozoa</taxon>
        <taxon>Octocorallia</taxon>
        <taxon>Malacalcyonacea</taxon>
        <taxon>Plexauridae</taxon>
        <taxon>Paramuricea</taxon>
    </lineage>
</organism>
<feature type="region of interest" description="Disordered" evidence="3">
    <location>
        <begin position="421"/>
        <end position="450"/>
    </location>
</feature>
<dbReference type="GO" id="GO:0005801">
    <property type="term" value="C:cis-Golgi network"/>
    <property type="evidence" value="ECO:0007669"/>
    <property type="project" value="TreeGrafter"/>
</dbReference>
<proteinExistence type="predicted"/>
<gene>
    <name evidence="5" type="ORF">PACLA_8A040373</name>
</gene>
<feature type="coiled-coil region" evidence="2">
    <location>
        <begin position="79"/>
        <end position="113"/>
    </location>
</feature>
<evidence type="ECO:0000256" key="3">
    <source>
        <dbReference type="SAM" id="MobiDB-lite"/>
    </source>
</evidence>
<dbReference type="EMBL" id="CACRXK020013288">
    <property type="protein sequence ID" value="CAB4024887.1"/>
    <property type="molecule type" value="Genomic_DNA"/>
</dbReference>
<feature type="compositionally biased region" description="Acidic residues" evidence="3">
    <location>
        <begin position="158"/>
        <end position="175"/>
    </location>
</feature>
<keyword evidence="1 2" id="KW-0175">Coiled coil</keyword>
<protein>
    <submittedName>
        <fullName evidence="5">Golgin subfamily A member 2-like</fullName>
    </submittedName>
</protein>
<feature type="coiled-coil region" evidence="2">
    <location>
        <begin position="196"/>
        <end position="278"/>
    </location>
</feature>
<accession>A0A6S7J3J8</accession>